<protein>
    <submittedName>
        <fullName evidence="2">Transmembrane channel-like protein 7</fullName>
    </submittedName>
</protein>
<dbReference type="PANTHER" id="PTHR23302">
    <property type="entry name" value="TRANSMEMBRANE CHANNEL-RELATED"/>
    <property type="match status" value="1"/>
</dbReference>
<evidence type="ECO:0000313" key="2">
    <source>
        <dbReference type="EMBL" id="KAB7499771.1"/>
    </source>
</evidence>
<dbReference type="PANTHER" id="PTHR23302:SF43">
    <property type="entry name" value="TMC DOMAIN-CONTAINING PROTEIN"/>
    <property type="match status" value="1"/>
</dbReference>
<organism evidence="2 3">
    <name type="scientific">Armadillidium nasatum</name>
    <dbReference type="NCBI Taxonomy" id="96803"/>
    <lineage>
        <taxon>Eukaryota</taxon>
        <taxon>Metazoa</taxon>
        <taxon>Ecdysozoa</taxon>
        <taxon>Arthropoda</taxon>
        <taxon>Crustacea</taxon>
        <taxon>Multicrustacea</taxon>
        <taxon>Malacostraca</taxon>
        <taxon>Eumalacostraca</taxon>
        <taxon>Peracarida</taxon>
        <taxon>Isopoda</taxon>
        <taxon>Oniscidea</taxon>
        <taxon>Crinocheta</taxon>
        <taxon>Armadillidiidae</taxon>
        <taxon>Armadillidium</taxon>
    </lineage>
</organism>
<sequence length="120" mass="14326">DALRELTKSLKFKKEVKERLTLKQRSVRRASPKRISFYKSFKYSFRMKWFRFKESLKSAWRDYSLWHRSIKDVEGMYGTSVGSYFHFLKSLVLLNTVVAFITYVLLLLLPLLLLLLATTH</sequence>
<dbReference type="InterPro" id="IPR038900">
    <property type="entry name" value="TMC"/>
</dbReference>
<proteinExistence type="predicted"/>
<dbReference type="GO" id="GO:0008381">
    <property type="term" value="F:mechanosensitive monoatomic ion channel activity"/>
    <property type="evidence" value="ECO:0007669"/>
    <property type="project" value="TreeGrafter"/>
</dbReference>
<dbReference type="Proteomes" id="UP000326759">
    <property type="component" value="Unassembled WGS sequence"/>
</dbReference>
<keyword evidence="1" id="KW-1133">Transmembrane helix</keyword>
<comment type="caution">
    <text evidence="2">The sequence shown here is derived from an EMBL/GenBank/DDBJ whole genome shotgun (WGS) entry which is preliminary data.</text>
</comment>
<gene>
    <name evidence="2" type="primary">TMC7</name>
    <name evidence="2" type="ORF">Anas_13891</name>
</gene>
<dbReference type="GO" id="GO:0005886">
    <property type="term" value="C:plasma membrane"/>
    <property type="evidence" value="ECO:0007669"/>
    <property type="project" value="InterPro"/>
</dbReference>
<reference evidence="2 3" key="1">
    <citation type="journal article" date="2019" name="PLoS Biol.">
        <title>Sex chromosomes control vertical transmission of feminizing Wolbachia symbionts in an isopod.</title>
        <authorList>
            <person name="Becking T."/>
            <person name="Chebbi M.A."/>
            <person name="Giraud I."/>
            <person name="Moumen B."/>
            <person name="Laverre T."/>
            <person name="Caubet Y."/>
            <person name="Peccoud J."/>
            <person name="Gilbert C."/>
            <person name="Cordaux R."/>
        </authorList>
    </citation>
    <scope>NUCLEOTIDE SEQUENCE [LARGE SCALE GENOMIC DNA]</scope>
    <source>
        <strain evidence="2">ANa2</strain>
        <tissue evidence="2">Whole body excluding digestive tract and cuticle</tissue>
    </source>
</reference>
<feature type="transmembrane region" description="Helical" evidence="1">
    <location>
        <begin position="92"/>
        <end position="117"/>
    </location>
</feature>
<name>A0A5N5SZW3_9CRUS</name>
<accession>A0A5N5SZW3</accession>
<dbReference type="EMBL" id="SEYY01016747">
    <property type="protein sequence ID" value="KAB7499771.1"/>
    <property type="molecule type" value="Genomic_DNA"/>
</dbReference>
<evidence type="ECO:0000256" key="1">
    <source>
        <dbReference type="SAM" id="Phobius"/>
    </source>
</evidence>
<feature type="non-terminal residue" evidence="2">
    <location>
        <position position="1"/>
    </location>
</feature>
<keyword evidence="3" id="KW-1185">Reference proteome</keyword>
<evidence type="ECO:0000313" key="3">
    <source>
        <dbReference type="Proteomes" id="UP000326759"/>
    </source>
</evidence>
<dbReference type="AlphaFoldDB" id="A0A5N5SZW3"/>
<dbReference type="OrthoDB" id="6366255at2759"/>
<keyword evidence="1" id="KW-0472">Membrane</keyword>
<keyword evidence="1 2" id="KW-0812">Transmembrane</keyword>